<dbReference type="EMBL" id="BONE01000110">
    <property type="protein sequence ID" value="GIF77936.1"/>
    <property type="molecule type" value="Genomic_DNA"/>
</dbReference>
<organism evidence="3 4">
    <name type="scientific">Asanoa siamensis</name>
    <dbReference type="NCBI Taxonomy" id="926357"/>
    <lineage>
        <taxon>Bacteria</taxon>
        <taxon>Bacillati</taxon>
        <taxon>Actinomycetota</taxon>
        <taxon>Actinomycetes</taxon>
        <taxon>Micromonosporales</taxon>
        <taxon>Micromonosporaceae</taxon>
        <taxon>Asanoa</taxon>
    </lineage>
</organism>
<dbReference type="Proteomes" id="UP000604117">
    <property type="component" value="Unassembled WGS sequence"/>
</dbReference>
<evidence type="ECO:0000313" key="4">
    <source>
        <dbReference type="Proteomes" id="UP000604117"/>
    </source>
</evidence>
<reference evidence="3 4" key="1">
    <citation type="submission" date="2021-01" db="EMBL/GenBank/DDBJ databases">
        <title>Whole genome shotgun sequence of Asanoa siamensis NBRC 107932.</title>
        <authorList>
            <person name="Komaki H."/>
            <person name="Tamura T."/>
        </authorList>
    </citation>
    <scope>NUCLEOTIDE SEQUENCE [LARGE SCALE GENOMIC DNA]</scope>
    <source>
        <strain evidence="3 4">NBRC 107932</strain>
    </source>
</reference>
<dbReference type="InterPro" id="IPR029062">
    <property type="entry name" value="Class_I_gatase-like"/>
</dbReference>
<evidence type="ECO:0000313" key="3">
    <source>
        <dbReference type="EMBL" id="GIF77936.1"/>
    </source>
</evidence>
<dbReference type="PANTHER" id="PTHR40469">
    <property type="entry name" value="SECRETED GLYCOSYL HYDROLASE"/>
    <property type="match status" value="1"/>
</dbReference>
<gene>
    <name evidence="3" type="ORF">Asi02nite_74540</name>
</gene>
<comment type="caution">
    <text evidence="3">The sequence shown here is derived from an EMBL/GenBank/DDBJ whole genome shotgun (WGS) entry which is preliminary data.</text>
</comment>
<dbReference type="Pfam" id="PF06283">
    <property type="entry name" value="ThuA"/>
    <property type="match status" value="1"/>
</dbReference>
<protein>
    <recommendedName>
        <fullName evidence="2">ThuA-like domain-containing protein</fullName>
    </recommendedName>
</protein>
<dbReference type="Gene3D" id="3.40.50.880">
    <property type="match status" value="1"/>
</dbReference>
<sequence>MTENRRALVVRGGWDGHVPVEATDRFVPFLRDNGFHVDISDTLDVYADPSALAGLDLILQCWTMGTATDAQIDGLIGAVRSGTGFAGWHGGVVDAFRSSTRYLQMTGGQFAEHPDDFVDYEVEIVPERADHPIVAGLSAKWALHTEQYWLLTDGLSDVLATTRFRATANTAWRADVEVPRSTPANGAKERSSSPPWATNSTTWTTPTSAPSPNAASSGPLVRGVSRIMAAPRRAQTTTDRTRRRAGYNTGIRPTSAHARTPPGPRRGTTLIRETPLGTVRRLAPPAGCRVQVEVVPADPYQP</sequence>
<dbReference type="InterPro" id="IPR029010">
    <property type="entry name" value="ThuA-like"/>
</dbReference>
<dbReference type="RefSeq" id="WP_239127571.1">
    <property type="nucleotide sequence ID" value="NZ_BONE01000110.1"/>
</dbReference>
<proteinExistence type="predicted"/>
<feature type="compositionally biased region" description="Low complexity" evidence="1">
    <location>
        <begin position="229"/>
        <end position="238"/>
    </location>
</feature>
<dbReference type="PANTHER" id="PTHR40469:SF2">
    <property type="entry name" value="GALACTOSE-BINDING DOMAIN-LIKE SUPERFAMILY PROTEIN"/>
    <property type="match status" value="1"/>
</dbReference>
<evidence type="ECO:0000256" key="1">
    <source>
        <dbReference type="SAM" id="MobiDB-lite"/>
    </source>
</evidence>
<dbReference type="SUPFAM" id="SSF52317">
    <property type="entry name" value="Class I glutamine amidotransferase-like"/>
    <property type="match status" value="1"/>
</dbReference>
<feature type="compositionally biased region" description="Low complexity" evidence="1">
    <location>
        <begin position="192"/>
        <end position="217"/>
    </location>
</feature>
<feature type="region of interest" description="Disordered" evidence="1">
    <location>
        <begin position="177"/>
        <end position="279"/>
    </location>
</feature>
<evidence type="ECO:0000259" key="2">
    <source>
        <dbReference type="Pfam" id="PF06283"/>
    </source>
</evidence>
<keyword evidence="4" id="KW-1185">Reference proteome</keyword>
<name>A0ABQ4D316_9ACTN</name>
<feature type="domain" description="ThuA-like" evidence="2">
    <location>
        <begin position="6"/>
        <end position="168"/>
    </location>
</feature>
<accession>A0ABQ4D316</accession>